<feature type="transmembrane region" description="Helical" evidence="1">
    <location>
        <begin position="7"/>
        <end position="27"/>
    </location>
</feature>
<reference evidence="2" key="1">
    <citation type="submission" date="2021-06" db="EMBL/GenBank/DDBJ databases">
        <title>A collection of bacterial strains from the Burkholderia cepacia Research Laboratory and Repository.</title>
        <authorList>
            <person name="Lipuma J."/>
            <person name="Spilker T."/>
        </authorList>
    </citation>
    <scope>NUCLEOTIDE SEQUENCE</scope>
    <source>
        <strain evidence="2">AU37435</strain>
    </source>
</reference>
<gene>
    <name evidence="2" type="ORF">KTE52_28235</name>
</gene>
<feature type="transmembrane region" description="Helical" evidence="1">
    <location>
        <begin position="33"/>
        <end position="52"/>
    </location>
</feature>
<dbReference type="AlphaFoldDB" id="A0AAP2MSJ0"/>
<dbReference type="RefSeq" id="WP_217084969.1">
    <property type="nucleotide sequence ID" value="NZ_JAHPMX010000025.1"/>
</dbReference>
<accession>A0AAP2MSJ0</accession>
<dbReference type="Proteomes" id="UP001196915">
    <property type="component" value="Unassembled WGS sequence"/>
</dbReference>
<comment type="caution">
    <text evidence="2">The sequence shown here is derived from an EMBL/GenBank/DDBJ whole genome shotgun (WGS) entry which is preliminary data.</text>
</comment>
<keyword evidence="1" id="KW-0812">Transmembrane</keyword>
<proteinExistence type="predicted"/>
<dbReference type="EMBL" id="JAHPMX010000025">
    <property type="protein sequence ID" value="MBU9360228.1"/>
    <property type="molecule type" value="Genomic_DNA"/>
</dbReference>
<evidence type="ECO:0000313" key="2">
    <source>
        <dbReference type="EMBL" id="MBU9360228.1"/>
    </source>
</evidence>
<organism evidence="2 3">
    <name type="scientific">Burkholderia multivorans</name>
    <dbReference type="NCBI Taxonomy" id="87883"/>
    <lineage>
        <taxon>Bacteria</taxon>
        <taxon>Pseudomonadati</taxon>
        <taxon>Pseudomonadota</taxon>
        <taxon>Betaproteobacteria</taxon>
        <taxon>Burkholderiales</taxon>
        <taxon>Burkholderiaceae</taxon>
        <taxon>Burkholderia</taxon>
        <taxon>Burkholderia cepacia complex</taxon>
    </lineage>
</organism>
<evidence type="ECO:0000313" key="3">
    <source>
        <dbReference type="Proteomes" id="UP001196915"/>
    </source>
</evidence>
<sequence>MAKLKIILLYFVLPILVFAAFVLYQVGPQHFEVAMTLVICGLAVLFFLYGWIRVRLGFGNRNRTVHHHYHR</sequence>
<name>A0AAP2MSJ0_9BURK</name>
<protein>
    <submittedName>
        <fullName evidence="2">Uncharacterized protein</fullName>
    </submittedName>
</protein>
<keyword evidence="1" id="KW-0472">Membrane</keyword>
<keyword evidence="1" id="KW-1133">Transmembrane helix</keyword>
<evidence type="ECO:0000256" key="1">
    <source>
        <dbReference type="SAM" id="Phobius"/>
    </source>
</evidence>